<organism evidence="3 4">
    <name type="scientific">Streptococcus macedonicus</name>
    <name type="common">Streptococcus gallolyticus macedonicus</name>
    <dbReference type="NCBI Taxonomy" id="59310"/>
    <lineage>
        <taxon>Bacteria</taxon>
        <taxon>Bacillati</taxon>
        <taxon>Bacillota</taxon>
        <taxon>Bacilli</taxon>
        <taxon>Lactobacillales</taxon>
        <taxon>Streptococcaceae</taxon>
        <taxon>Streptococcus</taxon>
    </lineage>
</organism>
<name>A0A2I1YIJ6_STRMC</name>
<gene>
    <name evidence="3" type="ORF">CYK21_00880</name>
</gene>
<protein>
    <recommendedName>
        <fullName evidence="5">Mobilization protein</fullName>
    </recommendedName>
</protein>
<evidence type="ECO:0000313" key="3">
    <source>
        <dbReference type="EMBL" id="PLA54698.1"/>
    </source>
</evidence>
<feature type="coiled-coil region" evidence="1">
    <location>
        <begin position="61"/>
        <end position="106"/>
    </location>
</feature>
<keyword evidence="1" id="KW-0175">Coiled coil</keyword>
<dbReference type="Proteomes" id="UP000235073">
    <property type="component" value="Unassembled WGS sequence"/>
</dbReference>
<keyword evidence="2" id="KW-1133">Transmembrane helix</keyword>
<evidence type="ECO:0000256" key="1">
    <source>
        <dbReference type="SAM" id="Coils"/>
    </source>
</evidence>
<reference evidence="3 4" key="1">
    <citation type="submission" date="2017-12" db="EMBL/GenBank/DDBJ databases">
        <title>Phylogenetic diversity of female urinary microbiome.</title>
        <authorList>
            <person name="Thomas-White K."/>
            <person name="Wolfe A.J."/>
        </authorList>
    </citation>
    <scope>NUCLEOTIDE SEQUENCE [LARGE SCALE GENOMIC DNA]</scope>
    <source>
        <strain evidence="3 4">UMB0733</strain>
    </source>
</reference>
<sequence>MRIKDYADSKGVTSQAIYKKMRSPKYKERLKGHLYRDNQKVENLDLIGIKILEDYAFENDVIKLEHELNKLKETNKQEKQDMQIRIDKLADKLMSSLENRNNLIQERYDLLDYIRSLERQRNILLIVITTIVLSFLIVIGFILF</sequence>
<dbReference type="GeneID" id="64018453"/>
<comment type="caution">
    <text evidence="3">The sequence shown here is derived from an EMBL/GenBank/DDBJ whole genome shotgun (WGS) entry which is preliminary data.</text>
</comment>
<accession>A0A2I1YIJ6</accession>
<evidence type="ECO:0000256" key="2">
    <source>
        <dbReference type="SAM" id="Phobius"/>
    </source>
</evidence>
<feature type="transmembrane region" description="Helical" evidence="2">
    <location>
        <begin position="123"/>
        <end position="143"/>
    </location>
</feature>
<evidence type="ECO:0000313" key="4">
    <source>
        <dbReference type="Proteomes" id="UP000235073"/>
    </source>
</evidence>
<dbReference type="RefSeq" id="WP_003063992.1">
    <property type="nucleotide sequence ID" value="NZ_PKIB01000001.1"/>
</dbReference>
<dbReference type="EMBL" id="PKIB01000001">
    <property type="protein sequence ID" value="PLA54698.1"/>
    <property type="molecule type" value="Genomic_DNA"/>
</dbReference>
<evidence type="ECO:0008006" key="5">
    <source>
        <dbReference type="Google" id="ProtNLM"/>
    </source>
</evidence>
<keyword evidence="2" id="KW-0812">Transmembrane</keyword>
<keyword evidence="2" id="KW-0472">Membrane</keyword>
<proteinExistence type="predicted"/>
<dbReference type="AlphaFoldDB" id="A0A2I1YIJ6"/>